<keyword evidence="3" id="KW-1185">Reference proteome</keyword>
<sequence length="208" mass="23737">MATTLTVPLGFPNYDPSQVKAVMWFDGSRKKFVEVGEDASDWFSKYLNKEALLVTTHPDLMSEVNPQLTYSEAARVERHKGTRVTFEGTHPYLLISQNSIDDLNTRISEHVTNDSFRGNIVLSGSAELTPLHAYEEEKWKRIRIGAEAMMHTEKPCSRCPTIQIDFEKLELRKNKEPTTTLLRYHRGTRGKDKYTPVFGVNCSLIQEG</sequence>
<dbReference type="EMBL" id="VXIV02002642">
    <property type="protein sequence ID" value="KAF6023961.1"/>
    <property type="molecule type" value="Genomic_DNA"/>
</dbReference>
<gene>
    <name evidence="2" type="ORF">EB796_017746</name>
</gene>
<evidence type="ECO:0000313" key="2">
    <source>
        <dbReference type="EMBL" id="KAF6023961.1"/>
    </source>
</evidence>
<dbReference type="InterPro" id="IPR011037">
    <property type="entry name" value="Pyrv_Knase-like_insert_dom_sf"/>
</dbReference>
<dbReference type="Pfam" id="PF03473">
    <property type="entry name" value="MOSC"/>
    <property type="match status" value="1"/>
</dbReference>
<dbReference type="GO" id="GO:0030151">
    <property type="term" value="F:molybdenum ion binding"/>
    <property type="evidence" value="ECO:0007669"/>
    <property type="project" value="InterPro"/>
</dbReference>
<name>A0A7J7JEC9_BUGNE</name>
<proteinExistence type="predicted"/>
<reference evidence="2" key="1">
    <citation type="submission" date="2020-06" db="EMBL/GenBank/DDBJ databases">
        <title>Draft genome of Bugula neritina, a colonial animal packing powerful symbionts and potential medicines.</title>
        <authorList>
            <person name="Rayko M."/>
        </authorList>
    </citation>
    <scope>NUCLEOTIDE SEQUENCE [LARGE SCALE GENOMIC DNA]</scope>
    <source>
        <strain evidence="2">Kwan_BN1</strain>
    </source>
</reference>
<dbReference type="SUPFAM" id="SSF50800">
    <property type="entry name" value="PK beta-barrel domain-like"/>
    <property type="match status" value="1"/>
</dbReference>
<comment type="caution">
    <text evidence="2">The sequence shown here is derived from an EMBL/GenBank/DDBJ whole genome shotgun (WGS) entry which is preliminary data.</text>
</comment>
<feature type="domain" description="MOSC" evidence="1">
    <location>
        <begin position="68"/>
        <end position="208"/>
    </location>
</feature>
<evidence type="ECO:0000313" key="3">
    <source>
        <dbReference type="Proteomes" id="UP000593567"/>
    </source>
</evidence>
<dbReference type="GO" id="GO:0030170">
    <property type="term" value="F:pyridoxal phosphate binding"/>
    <property type="evidence" value="ECO:0007669"/>
    <property type="project" value="InterPro"/>
</dbReference>
<dbReference type="Proteomes" id="UP000593567">
    <property type="component" value="Unassembled WGS sequence"/>
</dbReference>
<organism evidence="2 3">
    <name type="scientific">Bugula neritina</name>
    <name type="common">Brown bryozoan</name>
    <name type="synonym">Sertularia neritina</name>
    <dbReference type="NCBI Taxonomy" id="10212"/>
    <lineage>
        <taxon>Eukaryota</taxon>
        <taxon>Metazoa</taxon>
        <taxon>Spiralia</taxon>
        <taxon>Lophotrochozoa</taxon>
        <taxon>Bryozoa</taxon>
        <taxon>Gymnolaemata</taxon>
        <taxon>Cheilostomatida</taxon>
        <taxon>Flustrina</taxon>
        <taxon>Buguloidea</taxon>
        <taxon>Bugulidae</taxon>
        <taxon>Bugula</taxon>
    </lineage>
</organism>
<accession>A0A7J7JEC9</accession>
<dbReference type="OrthoDB" id="17255at2759"/>
<evidence type="ECO:0000259" key="1">
    <source>
        <dbReference type="PROSITE" id="PS51340"/>
    </source>
</evidence>
<dbReference type="AlphaFoldDB" id="A0A7J7JEC9"/>
<protein>
    <submittedName>
        <fullName evidence="2">YcbX</fullName>
    </submittedName>
</protein>
<dbReference type="GO" id="GO:0003824">
    <property type="term" value="F:catalytic activity"/>
    <property type="evidence" value="ECO:0007669"/>
    <property type="project" value="InterPro"/>
</dbReference>
<dbReference type="PROSITE" id="PS51340">
    <property type="entry name" value="MOSC"/>
    <property type="match status" value="1"/>
</dbReference>
<dbReference type="InterPro" id="IPR005302">
    <property type="entry name" value="MoCF_Sase_C"/>
</dbReference>